<feature type="compositionally biased region" description="Gly residues" evidence="5">
    <location>
        <begin position="1704"/>
        <end position="1731"/>
    </location>
</feature>
<sequence length="1785" mass="191480">MTNADITNPITSKEAPMHLNASGGKGLVAALASASMLLCALPAATAYAEPASNAGATATAADTPAVTTQLATYYGKAPNLPAEIDGKAVTWNDDYTQGDTYNDLWGTVTAEGTTADGGKATATVDVVPEGITYFVDAGTGKDWKTAASIARKDITSGTWTAVKALAGDQLLNGTDSDQFYVAADGDTWGHEQSKRSSDNRPSPDQVSFPDTTVNDGDTVSDKYAMGMTSLDKNNFTYYFTLDAGTYTLTTGIRELYNGNHGRTISQQVTDAATGDELLTLDDVRLSPRGGSAKAKDASPVVSSGSFTLTKTTLVKVAFPRGPDVSGQSNENGVISWLAIATGENPGPILNKSALRAAVKTAKAIQADGKTYAKHSTELFDAAVNEADKILADTDGSTYSQDEVDWQVRMVDAATETMTERDLNETRYTGVQVGKQWLDTEGAAIQAHGGGFLQQTDTDGKPIYYWVGEDKTHNSSNYNGIALYSSKDLVNWTFRHLILKYDVDTPGLNQNKIERPKLIYNAKTKKYVLWGHWEGYDSYASSQVVVATSDTVDGDYQYLGHWRPGADADHRNWRTERGHTFFENGDEIDSADLADTAKWGYGSRDMTLFVDDDGTAYMISAQDGSRMRIYQLNDDYTDVAFNDDGTVKMTYLMFDGGRREAPALSKVNGKYYIITSGQSGWLPNEARYSYTSDLTDPDGWKTETTGKSPFAAIGNNSTFYSQPTNIMQINGSKGTTLVYMGDRWNPSALRDSTYVWLPLTETGDADNPLTMNYSDGWSVDTETGEVRQPDIQLLSRGDGVTTSTNAAVTDKEGFELKNANDGDYTTFFRGYDADGTTVTMPFTYTVDLGRISNVSRVDLSTRLVNGSETYYQYVIETSVNGVNWTKQVDHSDNTTVGFLSDSLSGQARYVRMTVTKVAKQKDNQSASWAVGVQEFEVYGTKADKLEPVTDTALTAQAFKVAGKDPVNRVQLRWKGVDAATSYVVYRSHKADMSDAEAVKTFDETAGSATGDDSAATATSWVDNLPAASRTYYYQVKGMLGDQVASTSVVVSAKTYATLPDGMSKYDDNTGEGSTSSNDEGIVVDGVKYRYRVSGNNTDAATNGYVVLEQKSTDGGKTWVDSDIVVAPSDATDGTFDDYKFESVSTVYNKAKNKVVIWAHYEKRSGYATGALFEADVTPGHAATTKHYGGLVYPNGYQARDKAVFVDDDGSAYLVTASNQAGETANRHIVISKLNDDWTEVVPVGENGYVAKLTASGSREAPALIKSNGWYYLFTSANAGWLPSAGGYYSAKSLDGTWSELRQVGEGSSFSTQQNGAGTWVDADGNAVSATVSGNRWWRSDGTAGWRVTPLQLSEGYATSEYYRTLYTNATTGEVIPERDGSVLSEGKTATLNGADASASVDGDYTTAAANTDADLTKRWPATWQVDLGKAYPLSGLEISSYIMNGSEGWYPYTVYGSTDGENFTEILDRTAKPDAANKADFGFAAETLSGTYRYVRVVFQAPYTQNNWTKGQQTWCRAQFAEIKVLGDDGLTAPEAGDKAPELTGTDDVTVPFGGEFDPLAGVKATDDVDGDLTGDIAVTITDGSGNAIDAIDTTKPGVYTVVYAVADKAGHETTATRTVTVEAEPEPEPTEYTVTFDANGGSAVKPVTVKAGKPVAKPADPTRDGYRLTGWTTDKEGKFAYDFNQPVNADLTLYAQWEKTSSDGGNGGSQQPGGSDNGSGDGSQDGNGSGDGSDANGSGKTDADKTGKVESLTNTGSEVVVAAILAATLLAAGCAIMTQVLRRRR</sequence>
<dbReference type="NCBIfam" id="TIGR02543">
    <property type="entry name" value="List_Bact_rpt"/>
    <property type="match status" value="1"/>
</dbReference>
<dbReference type="EMBL" id="WHZW01000003">
    <property type="protein sequence ID" value="NEG88835.1"/>
    <property type="molecule type" value="Genomic_DNA"/>
</dbReference>
<evidence type="ECO:0000256" key="1">
    <source>
        <dbReference type="ARBA" id="ARBA00004196"/>
    </source>
</evidence>
<dbReference type="GO" id="GO:0004553">
    <property type="term" value="F:hydrolase activity, hydrolyzing O-glycosyl compounds"/>
    <property type="evidence" value="ECO:0007669"/>
    <property type="project" value="InterPro"/>
</dbReference>
<dbReference type="Gene3D" id="2.60.40.10">
    <property type="entry name" value="Immunoglobulins"/>
    <property type="match status" value="2"/>
</dbReference>
<keyword evidence="6" id="KW-0812">Transmembrane</keyword>
<dbReference type="InterPro" id="IPR008979">
    <property type="entry name" value="Galactose-bd-like_sf"/>
</dbReference>
<dbReference type="InterPro" id="IPR013783">
    <property type="entry name" value="Ig-like_fold"/>
</dbReference>
<dbReference type="GO" id="GO:0005975">
    <property type="term" value="P:carbohydrate metabolic process"/>
    <property type="evidence" value="ECO:0007669"/>
    <property type="project" value="InterPro"/>
</dbReference>
<dbReference type="InterPro" id="IPR042229">
    <property type="entry name" value="Listeria/Bacterioides_rpt_sf"/>
</dbReference>
<dbReference type="CDD" id="cd18822">
    <property type="entry name" value="GH43_CtGH43-like"/>
    <property type="match status" value="1"/>
</dbReference>
<dbReference type="Proteomes" id="UP000469194">
    <property type="component" value="Unassembled WGS sequence"/>
</dbReference>
<keyword evidence="9" id="KW-1185">Reference proteome</keyword>
<protein>
    <submittedName>
        <fullName evidence="8">Family 43 glycosylhydrolase</fullName>
    </submittedName>
</protein>
<dbReference type="InterPro" id="IPR023296">
    <property type="entry name" value="Glyco_hydro_beta-prop_sf"/>
</dbReference>
<feature type="compositionally biased region" description="Polar residues" evidence="5">
    <location>
        <begin position="199"/>
        <end position="215"/>
    </location>
</feature>
<dbReference type="GO" id="GO:0030313">
    <property type="term" value="C:cell envelope"/>
    <property type="evidence" value="ECO:0007669"/>
    <property type="project" value="UniProtKB-SubCell"/>
</dbReference>
<comment type="similarity">
    <text evidence="2">Belongs to the glycosyl hydrolase 43 family.</text>
</comment>
<evidence type="ECO:0000256" key="6">
    <source>
        <dbReference type="SAM" id="Phobius"/>
    </source>
</evidence>
<evidence type="ECO:0000256" key="4">
    <source>
        <dbReference type="ARBA" id="ARBA00023295"/>
    </source>
</evidence>
<comment type="caution">
    <text evidence="8">The sequence shown here is derived from an EMBL/GenBank/DDBJ whole genome shotgun (WGS) entry which is preliminary data.</text>
</comment>
<dbReference type="Pfam" id="PF04616">
    <property type="entry name" value="Glyco_hydro_43"/>
    <property type="match status" value="2"/>
</dbReference>
<organism evidence="8 9">
    <name type="scientific">Bifidobacterium aerophilum</name>
    <dbReference type="NCBI Taxonomy" id="1798155"/>
    <lineage>
        <taxon>Bacteria</taxon>
        <taxon>Bacillati</taxon>
        <taxon>Actinomycetota</taxon>
        <taxon>Actinomycetes</taxon>
        <taxon>Bifidobacteriales</taxon>
        <taxon>Bifidobacteriaceae</taxon>
        <taxon>Bifidobacterium</taxon>
    </lineage>
</organism>
<feature type="domain" description="F5/8 type C" evidence="7">
    <location>
        <begin position="785"/>
        <end position="939"/>
    </location>
</feature>
<dbReference type="Pfam" id="PF09479">
    <property type="entry name" value="Flg_new"/>
    <property type="match status" value="1"/>
</dbReference>
<evidence type="ECO:0000313" key="9">
    <source>
        <dbReference type="Proteomes" id="UP000469194"/>
    </source>
</evidence>
<accession>A0A6N9Z3P7</accession>
<dbReference type="Gene3D" id="2.60.120.260">
    <property type="entry name" value="Galactose-binding domain-like"/>
    <property type="match status" value="2"/>
</dbReference>
<dbReference type="InterPro" id="IPR013378">
    <property type="entry name" value="InlB-like_B-rpt"/>
</dbReference>
<dbReference type="Gene3D" id="2.60.40.4270">
    <property type="entry name" value="Listeria-Bacteroides repeat domain"/>
    <property type="match status" value="1"/>
</dbReference>
<reference evidence="8 9" key="1">
    <citation type="submission" date="2019-10" db="EMBL/GenBank/DDBJ databases">
        <title>Bifidobacterium from non-human primates.</title>
        <authorList>
            <person name="Modesto M."/>
        </authorList>
    </citation>
    <scope>NUCLEOTIDE SEQUENCE [LARGE SCALE GENOMIC DNA]</scope>
    <source>
        <strain evidence="8 9">TRE17</strain>
    </source>
</reference>
<proteinExistence type="inferred from homology"/>
<dbReference type="Pfam" id="PF00754">
    <property type="entry name" value="F5_F8_type_C"/>
    <property type="match status" value="2"/>
</dbReference>
<dbReference type="SUPFAM" id="SSF75005">
    <property type="entry name" value="Arabinanase/levansucrase/invertase"/>
    <property type="match status" value="2"/>
</dbReference>
<evidence type="ECO:0000259" key="7">
    <source>
        <dbReference type="PROSITE" id="PS50022"/>
    </source>
</evidence>
<evidence type="ECO:0000256" key="5">
    <source>
        <dbReference type="SAM" id="MobiDB-lite"/>
    </source>
</evidence>
<dbReference type="Gene3D" id="2.115.10.20">
    <property type="entry name" value="Glycosyl hydrolase domain, family 43"/>
    <property type="match status" value="2"/>
</dbReference>
<dbReference type="InterPro" id="IPR000421">
    <property type="entry name" value="FA58C"/>
</dbReference>
<feature type="transmembrane region" description="Helical" evidence="6">
    <location>
        <begin position="1759"/>
        <end position="1781"/>
    </location>
</feature>
<keyword evidence="4" id="KW-0326">Glycosidase</keyword>
<keyword evidence="6" id="KW-0472">Membrane</keyword>
<gene>
    <name evidence="8" type="ORF">GFD25_02175</name>
</gene>
<name>A0A6N9Z3P7_9BIFI</name>
<dbReference type="PANTHER" id="PTHR22925:SF3">
    <property type="entry name" value="GLYCOSYL HYDROLASE FAMILY PROTEIN 43"/>
    <property type="match status" value="1"/>
</dbReference>
<keyword evidence="3 8" id="KW-0378">Hydrolase</keyword>
<dbReference type="PANTHER" id="PTHR22925">
    <property type="entry name" value="GLYCOSYL HYDROLASE 43 FAMILY MEMBER"/>
    <property type="match status" value="1"/>
</dbReference>
<feature type="compositionally biased region" description="Basic and acidic residues" evidence="5">
    <location>
        <begin position="188"/>
        <end position="198"/>
    </location>
</feature>
<dbReference type="RefSeq" id="WP_163229527.1">
    <property type="nucleotide sequence ID" value="NZ_WHZW01000003.1"/>
</dbReference>
<evidence type="ECO:0000256" key="3">
    <source>
        <dbReference type="ARBA" id="ARBA00022801"/>
    </source>
</evidence>
<keyword evidence="6" id="KW-1133">Transmembrane helix</keyword>
<dbReference type="PROSITE" id="PS50022">
    <property type="entry name" value="FA58C_3"/>
    <property type="match status" value="1"/>
</dbReference>
<dbReference type="Pfam" id="PF16403">
    <property type="entry name" value="Bact_surface_Ig-like"/>
    <property type="match status" value="1"/>
</dbReference>
<evidence type="ECO:0000313" key="8">
    <source>
        <dbReference type="EMBL" id="NEG88835.1"/>
    </source>
</evidence>
<dbReference type="Pfam" id="PF07554">
    <property type="entry name" value="FIVAR"/>
    <property type="match status" value="1"/>
</dbReference>
<feature type="region of interest" description="Disordered" evidence="5">
    <location>
        <begin position="1699"/>
        <end position="1748"/>
    </location>
</feature>
<dbReference type="InterPro" id="IPR032179">
    <property type="entry name" value="Cry22Aa_Ig-like"/>
</dbReference>
<feature type="region of interest" description="Disordered" evidence="5">
    <location>
        <begin position="188"/>
        <end position="215"/>
    </location>
</feature>
<dbReference type="SUPFAM" id="SSF49785">
    <property type="entry name" value="Galactose-binding domain-like"/>
    <property type="match status" value="2"/>
</dbReference>
<evidence type="ECO:0000256" key="2">
    <source>
        <dbReference type="ARBA" id="ARBA00009865"/>
    </source>
</evidence>
<dbReference type="InterPro" id="IPR006710">
    <property type="entry name" value="Glyco_hydro_43"/>
</dbReference>
<comment type="subcellular location">
    <subcellularLocation>
        <location evidence="1">Cell envelope</location>
    </subcellularLocation>
</comment>